<dbReference type="EMBL" id="UYRR01019357">
    <property type="protein sequence ID" value="VDK29921.1"/>
    <property type="molecule type" value="Genomic_DNA"/>
</dbReference>
<reference evidence="1 2" key="2">
    <citation type="submission" date="2018-11" db="EMBL/GenBank/DDBJ databases">
        <authorList>
            <consortium name="Pathogen Informatics"/>
        </authorList>
    </citation>
    <scope>NUCLEOTIDE SEQUENCE [LARGE SCALE GENOMIC DNA]</scope>
</reference>
<dbReference type="Proteomes" id="UP000267096">
    <property type="component" value="Unassembled WGS sequence"/>
</dbReference>
<evidence type="ECO:0000313" key="2">
    <source>
        <dbReference type="Proteomes" id="UP000267096"/>
    </source>
</evidence>
<sequence>MLDCTPYARRQAGSQTYSSSFIMCGFQILQHQPQQSPPIKGIHDPP</sequence>
<keyword evidence="2" id="KW-1185">Reference proteome</keyword>
<accession>A0A0M3JJZ3</accession>
<name>A0A0M3JJZ3_ANISI</name>
<dbReference type="AlphaFoldDB" id="A0A0M3JJZ3"/>
<reference evidence="3" key="1">
    <citation type="submission" date="2017-02" db="UniProtKB">
        <authorList>
            <consortium name="WormBaseParasite"/>
        </authorList>
    </citation>
    <scope>IDENTIFICATION</scope>
</reference>
<evidence type="ECO:0000313" key="3">
    <source>
        <dbReference type="WBParaSite" id="ASIM_0000796501-mRNA-1"/>
    </source>
</evidence>
<dbReference type="WBParaSite" id="ASIM_0000796501-mRNA-1">
    <property type="protein sequence ID" value="ASIM_0000796501-mRNA-1"/>
    <property type="gene ID" value="ASIM_0000796501"/>
</dbReference>
<evidence type="ECO:0000313" key="1">
    <source>
        <dbReference type="EMBL" id="VDK29921.1"/>
    </source>
</evidence>
<protein>
    <submittedName>
        <fullName evidence="1 3">Uncharacterized protein</fullName>
    </submittedName>
</protein>
<proteinExistence type="predicted"/>
<organism evidence="3">
    <name type="scientific">Anisakis simplex</name>
    <name type="common">Herring worm</name>
    <dbReference type="NCBI Taxonomy" id="6269"/>
    <lineage>
        <taxon>Eukaryota</taxon>
        <taxon>Metazoa</taxon>
        <taxon>Ecdysozoa</taxon>
        <taxon>Nematoda</taxon>
        <taxon>Chromadorea</taxon>
        <taxon>Rhabditida</taxon>
        <taxon>Spirurina</taxon>
        <taxon>Ascaridomorpha</taxon>
        <taxon>Ascaridoidea</taxon>
        <taxon>Anisakidae</taxon>
        <taxon>Anisakis</taxon>
        <taxon>Anisakis simplex complex</taxon>
    </lineage>
</organism>
<gene>
    <name evidence="1" type="ORF">ASIM_LOCUS7730</name>
</gene>